<proteinExistence type="inferred from homology"/>
<keyword evidence="6" id="KW-1185">Reference proteome</keyword>
<name>A0A6A5LQ61_LUPAL</name>
<keyword evidence="3" id="KW-0539">Nucleus</keyword>
<dbReference type="GO" id="GO:0000462">
    <property type="term" value="P:maturation of SSU-rRNA from tricistronic rRNA transcript (SSU-rRNA, 5.8S rRNA, LSU-rRNA)"/>
    <property type="evidence" value="ECO:0007669"/>
    <property type="project" value="InterPro"/>
</dbReference>
<dbReference type="Pfam" id="PF15341">
    <property type="entry name" value="SLX9"/>
    <property type="match status" value="1"/>
</dbReference>
<sequence length="160" mass="18309">MGKTNSTRSESKSNRKFDKKVQFYSKVKDSVSSLSAQKSITKKKSRQQRRQTKKLKAYNLSNLLDSLPEFEASQKPAPQDSFKVTCKSRKKILLEEEERLSKVRNHPDFQSDPVSAIRQHLLRTQPIAEEQPKIKKVNKNGSKKKKNKSKASAGVQSMDM</sequence>
<dbReference type="GO" id="GO:0005730">
    <property type="term" value="C:nucleolus"/>
    <property type="evidence" value="ECO:0007669"/>
    <property type="project" value="UniProtKB-SubCell"/>
</dbReference>
<dbReference type="GO" id="GO:0030688">
    <property type="term" value="C:preribosome, small subunit precursor"/>
    <property type="evidence" value="ECO:0007669"/>
    <property type="project" value="InterPro"/>
</dbReference>
<evidence type="ECO:0000256" key="3">
    <source>
        <dbReference type="ARBA" id="ARBA00023242"/>
    </source>
</evidence>
<comment type="similarity">
    <text evidence="2">Belongs to the SLX9 family.</text>
</comment>
<dbReference type="PANTHER" id="PTHR31109:SF2">
    <property type="entry name" value="RIBOSOME BIOGENESIS PROTEIN SLX9 HOMOLOG"/>
    <property type="match status" value="1"/>
</dbReference>
<evidence type="ECO:0000313" key="6">
    <source>
        <dbReference type="Proteomes" id="UP000447434"/>
    </source>
</evidence>
<gene>
    <name evidence="5" type="ORF">Lalb_Chr21g0308391</name>
</gene>
<evidence type="ECO:0000256" key="4">
    <source>
        <dbReference type="SAM" id="MobiDB-lite"/>
    </source>
</evidence>
<comment type="subcellular location">
    <subcellularLocation>
        <location evidence="1">Nucleus</location>
        <location evidence="1">Nucleolus</location>
    </subcellularLocation>
</comment>
<feature type="compositionally biased region" description="Basic residues" evidence="4">
    <location>
        <begin position="40"/>
        <end position="56"/>
    </location>
</feature>
<dbReference type="EMBL" id="WOCE01000021">
    <property type="protein sequence ID" value="KAE9589378.1"/>
    <property type="molecule type" value="Genomic_DNA"/>
</dbReference>
<dbReference type="GO" id="GO:0030686">
    <property type="term" value="C:90S preribosome"/>
    <property type="evidence" value="ECO:0007669"/>
    <property type="project" value="InterPro"/>
</dbReference>
<accession>A0A6A5LQ61</accession>
<dbReference type="Proteomes" id="UP000447434">
    <property type="component" value="Chromosome 21"/>
</dbReference>
<reference evidence="6" key="1">
    <citation type="journal article" date="2020" name="Nat. Commun.">
        <title>Genome sequence of the cluster root forming white lupin.</title>
        <authorList>
            <person name="Hufnagel B."/>
            <person name="Marques A."/>
            <person name="Soriano A."/>
            <person name="Marques L."/>
            <person name="Divol F."/>
            <person name="Doumas P."/>
            <person name="Sallet E."/>
            <person name="Mancinotti D."/>
            <person name="Carrere S."/>
            <person name="Marande W."/>
            <person name="Arribat S."/>
            <person name="Keller J."/>
            <person name="Huneau C."/>
            <person name="Blein T."/>
            <person name="Aime D."/>
            <person name="Laguerre M."/>
            <person name="Taylor J."/>
            <person name="Schubert V."/>
            <person name="Nelson M."/>
            <person name="Geu-Flores F."/>
            <person name="Crespi M."/>
            <person name="Gallardo-Guerrero K."/>
            <person name="Delaux P.-M."/>
            <person name="Salse J."/>
            <person name="Berges H."/>
            <person name="Guyot R."/>
            <person name="Gouzy J."/>
            <person name="Peret B."/>
        </authorList>
    </citation>
    <scope>NUCLEOTIDE SEQUENCE [LARGE SCALE GENOMIC DNA]</scope>
    <source>
        <strain evidence="6">cv. Amiga</strain>
    </source>
</reference>
<evidence type="ECO:0000256" key="1">
    <source>
        <dbReference type="ARBA" id="ARBA00004604"/>
    </source>
</evidence>
<evidence type="ECO:0000313" key="5">
    <source>
        <dbReference type="EMBL" id="KAE9589378.1"/>
    </source>
</evidence>
<protein>
    <submittedName>
        <fullName evidence="5">Uncharacterized protein</fullName>
    </submittedName>
</protein>
<dbReference type="AlphaFoldDB" id="A0A6A5LQ61"/>
<organism evidence="5 6">
    <name type="scientific">Lupinus albus</name>
    <name type="common">White lupine</name>
    <name type="synonym">Lupinus termis</name>
    <dbReference type="NCBI Taxonomy" id="3870"/>
    <lineage>
        <taxon>Eukaryota</taxon>
        <taxon>Viridiplantae</taxon>
        <taxon>Streptophyta</taxon>
        <taxon>Embryophyta</taxon>
        <taxon>Tracheophyta</taxon>
        <taxon>Spermatophyta</taxon>
        <taxon>Magnoliopsida</taxon>
        <taxon>eudicotyledons</taxon>
        <taxon>Gunneridae</taxon>
        <taxon>Pentapetalae</taxon>
        <taxon>rosids</taxon>
        <taxon>fabids</taxon>
        <taxon>Fabales</taxon>
        <taxon>Fabaceae</taxon>
        <taxon>Papilionoideae</taxon>
        <taxon>50 kb inversion clade</taxon>
        <taxon>genistoids sensu lato</taxon>
        <taxon>core genistoids</taxon>
        <taxon>Genisteae</taxon>
        <taxon>Lupinus</taxon>
    </lineage>
</organism>
<comment type="caution">
    <text evidence="5">The sequence shown here is derived from an EMBL/GenBank/DDBJ whole genome shotgun (WGS) entry which is preliminary data.</text>
</comment>
<evidence type="ECO:0000256" key="2">
    <source>
        <dbReference type="ARBA" id="ARBA00011022"/>
    </source>
</evidence>
<dbReference type="PANTHER" id="PTHR31109">
    <property type="entry name" value="PROTEIN FAM207A"/>
    <property type="match status" value="1"/>
</dbReference>
<feature type="compositionally biased region" description="Low complexity" evidence="4">
    <location>
        <begin position="150"/>
        <end position="160"/>
    </location>
</feature>
<dbReference type="InterPro" id="IPR028160">
    <property type="entry name" value="Slx9-like"/>
</dbReference>
<feature type="compositionally biased region" description="Basic residues" evidence="4">
    <location>
        <begin position="134"/>
        <end position="149"/>
    </location>
</feature>
<feature type="region of interest" description="Disordered" evidence="4">
    <location>
        <begin position="123"/>
        <end position="160"/>
    </location>
</feature>
<feature type="region of interest" description="Disordered" evidence="4">
    <location>
        <begin position="31"/>
        <end position="57"/>
    </location>
</feature>
<dbReference type="OrthoDB" id="18703at2759"/>